<gene>
    <name evidence="7" type="ORF">MSPICULIGERA_LOCUS9455</name>
</gene>
<keyword evidence="4" id="KW-0472">Membrane</keyword>
<evidence type="ECO:0000256" key="2">
    <source>
        <dbReference type="SAM" id="Coils"/>
    </source>
</evidence>
<feature type="coiled-coil region" evidence="2">
    <location>
        <begin position="1607"/>
        <end position="1685"/>
    </location>
</feature>
<reference evidence="7" key="1">
    <citation type="submission" date="2023-06" db="EMBL/GenBank/DDBJ databases">
        <authorList>
            <person name="Delattre M."/>
        </authorList>
    </citation>
    <scope>NUCLEOTIDE SEQUENCE</scope>
    <source>
        <strain evidence="7">AF72</strain>
    </source>
</reference>
<dbReference type="InterPro" id="IPR008767">
    <property type="entry name" value="Phage_SPP1_head-tail_adaptor"/>
</dbReference>
<dbReference type="PANTHER" id="PTHR37813:SF1">
    <property type="entry name" value="FELS-2 PROPHAGE PROTEIN"/>
    <property type="match status" value="1"/>
</dbReference>
<name>A0AA36CL05_9BILA</name>
<keyword evidence="8" id="KW-1185">Reference proteome</keyword>
<sequence>MHVALNYENRNPAIKIESINFALQSIILQIKDWDKETLKRYLKGDTFESTDKDRIETLQSGGYLGKAIEEKAKGGRGRSSGKAKLNRRILLQKKSNGEEDESGYPTSPDDEWEDVMTVYASREPLRGREFFAAAAANAELTLRYKIRYREVGLQDIYYAKLTKDDATGVEYGTPIALAPAITANVTPTVESATLHGNDGPIVTANALSEIEVEIGVANLDLEQQADLLGSTLTEDGLLWDNSDDQAPEVALGFRRSMSDGSFVYTWLLKGKFALPAEEATTKQGEIEFQTPTITAIRQKLGEGAKKMENETLRSGGEIFAAAQRDSVAVSDINHLHIKDDIKVSSVRSKDGDKYVAIGPGVEQSMAQLGRRMKVVQSEFDAASSKLASFGSAEEQLRSKAEGLNKQMEVQGQRIMQLKQRHEEAARAKGTDAKETQNLEARLNKAVAQYNNMSNALKSTEADLAKQTSVWNKLSSAIETAAQRMENAGRAMTNAGQSLSMMITAPAAAVSGLATKASIDYETAFAGVRKTVDATEEELQKFSQGIRDMAQEIPAAATSIASVAEAAGQLGIKNEALMSFTRTMTDLGVATNMTSEQAATDLARLANITQMPQKNFDRLGSTVVGLGNNLATTESEIIAMSLRLAAAGNQVNMTEAQILALGGSLSSLGLEAEGGGSAFSRVFIEMANAVATGGKSLNNFALVSGKSAKDFQQAFKADAASAVVDFVEGLGRMSEAGENTFAVLDALGLSEIVVRDALLRASGAGDLLRESLELGTRAWEENTALTNEATTRYETTASQMQILKNQITDAAITLGDALVPALIAAFQAVQPLIEAMTRGAETFASFDQSTQTTIITVAAVAAALGPVLLIVGQLTIAITALIPVVKGLGTALMFLSTNPIVLALTAIAAGAALITTSINSAKQATQELQAAQESLQAVQQNGIDRTEVEATQEKIDKLNELADTYQRVVDTASQSSSAQMGNNMTALFGAAEELDIKLEDLEDTAREFGITLEYVSDTGKLTTKSMKEIKAAADTYTTAIKNAQRATTTEINEMARAVAVRNQQITSTENVLKSYLNAKKGSQEWASSQKALIDQFPQFATATGINTEAVKGLLLVKRQEIEEEWRSIQIKAQEARQEKLTAIAKQEAAIAIAEGIQRITGASGLAEVALNRMNAELTRLRGEAASLQALLDMKPGDIKLPPITAAPAAASAANLDLPTPKTKTSKPKKEKKEAEKAYENAALDAAYKQMEHKKKMDQLTLESELKTLETIRSKYVKTADERMEIEERIYAVKKELGDKSLEKALKDYDRSKELGKLNENDEINRLKRIKKLYADSAEERERIDDMIFEATQRKIEKEKEVRKEATEYTSKMLRAAYEDRLAREELTAEEKYKLEDKLMNDQIWLNKNYLEKVLKDDRYTAAEKKQIEREVTEAIRTQTNDRLNLARSYAAEQKKLIEDQKKTQIEGINNLSKGIQDALKAKYAEEKRIEEEGIKESISANEAWKTNQLDAIKTVYNARVEAAQKAADAEIERINSVVNAQIEAIQAQLDAFNEAEKQRSRAELDAEDQKKIDRLNGMIEYEHDDFNRAQLQKELNKVIADQNERHRQEQLQDTKDALTAEQQSLREKLAQETQAIRDQLAQKKELMQADYEADVARITALYETQKAALNAQLAETQATYNKMLDAKAIQAEAEKMIVQNQQEDIIKLLDGFGDAYNVTGQTLGEKMAGEFELHIALHKQHTDKLQKENVIIIDNKGHKSGVIQYREISQDDKGIEILIVKGPSLGGVLDRRITVTDTYDRVKGPAETVMKHYVNNHLINGANPDRKVPFFAVAADLKRGMNTPWQSRFEPLNGVVQGVAEWCDIGWLVSLDYSARKWVFDVLEGRNLTAGQSARPPVIFSHEFDNIESQSFIDSDQQYKNIGYAGGKGEYEERLIQMVGSGTGLDRREVFLDCSSAEDAAELVDMGNQKLAEQKRLLTFDGKILDTRSFVFEKDWDLGDIVTVQNKKWGLTLDSRITEVKEIYEPVSKIEISLGDEIPTITQYVKQLKTDVKRSG</sequence>
<dbReference type="NCBIfam" id="TIGR01760">
    <property type="entry name" value="tape_meas_TP901"/>
    <property type="match status" value="1"/>
</dbReference>
<dbReference type="InterPro" id="IPR006490">
    <property type="entry name" value="Maj_tail_phi13"/>
</dbReference>
<evidence type="ECO:0000256" key="1">
    <source>
        <dbReference type="ARBA" id="ARBA00022612"/>
    </source>
</evidence>
<protein>
    <recommendedName>
        <fullName evidence="9">Phage tail tape measure protein</fullName>
    </recommendedName>
</protein>
<feature type="coiled-coil region" evidence="2">
    <location>
        <begin position="920"/>
        <end position="967"/>
    </location>
</feature>
<comment type="caution">
    <text evidence="7">The sequence shown here is derived from an EMBL/GenBank/DDBJ whole genome shotgun (WGS) entry which is preliminary data.</text>
</comment>
<feature type="compositionally biased region" description="Low complexity" evidence="3">
    <location>
        <begin position="1210"/>
        <end position="1221"/>
    </location>
</feature>
<feature type="region of interest" description="Disordered" evidence="3">
    <location>
        <begin position="1210"/>
        <end position="1233"/>
    </location>
</feature>
<accession>A0AA36CL05</accession>
<feature type="coiled-coil region" evidence="2">
    <location>
        <begin position="1544"/>
        <end position="1571"/>
    </location>
</feature>
<keyword evidence="4" id="KW-0812">Transmembrane</keyword>
<dbReference type="InterPro" id="IPR038666">
    <property type="entry name" value="SSP1_head-tail_sf"/>
</dbReference>
<dbReference type="Proteomes" id="UP001177023">
    <property type="component" value="Unassembled WGS sequence"/>
</dbReference>
<feature type="transmembrane region" description="Helical" evidence="4">
    <location>
        <begin position="853"/>
        <end position="884"/>
    </location>
</feature>
<dbReference type="Gene3D" id="2.40.10.270">
    <property type="entry name" value="Bacteriophage SPP1 head-tail adaptor protein"/>
    <property type="match status" value="1"/>
</dbReference>
<dbReference type="Pfam" id="PF14594">
    <property type="entry name" value="Sipho_Gp37"/>
    <property type="match status" value="1"/>
</dbReference>
<evidence type="ECO:0000259" key="6">
    <source>
        <dbReference type="Pfam" id="PF14594"/>
    </source>
</evidence>
<dbReference type="PANTHER" id="PTHR37813">
    <property type="entry name" value="FELS-2 PROPHAGE PROTEIN"/>
    <property type="match status" value="1"/>
</dbReference>
<feature type="compositionally biased region" description="Acidic residues" evidence="3">
    <location>
        <begin position="98"/>
        <end position="111"/>
    </location>
</feature>
<dbReference type="NCBIfam" id="TIGR01603">
    <property type="entry name" value="maj_tail_phi13"/>
    <property type="match status" value="1"/>
</dbReference>
<dbReference type="Pfam" id="PF05521">
    <property type="entry name" value="Phage_HCP"/>
    <property type="match status" value="1"/>
</dbReference>
<feature type="region of interest" description="Disordered" evidence="3">
    <location>
        <begin position="90"/>
        <end position="111"/>
    </location>
</feature>
<evidence type="ECO:0000256" key="4">
    <source>
        <dbReference type="SAM" id="Phobius"/>
    </source>
</evidence>
<feature type="domain" description="Gp28/Gp37-like" evidence="6">
    <location>
        <begin position="1727"/>
        <end position="2034"/>
    </location>
</feature>
<evidence type="ECO:0008006" key="9">
    <source>
        <dbReference type="Google" id="ProtNLM"/>
    </source>
</evidence>
<feature type="coiled-coil region" evidence="2">
    <location>
        <begin position="400"/>
        <end position="462"/>
    </location>
</feature>
<dbReference type="EMBL" id="CATQJA010002525">
    <property type="protein sequence ID" value="CAJ0571028.1"/>
    <property type="molecule type" value="Genomic_DNA"/>
</dbReference>
<dbReference type="Pfam" id="PF04883">
    <property type="entry name" value="HK97-gp10_like"/>
    <property type="match status" value="1"/>
</dbReference>
<proteinExistence type="predicted"/>
<dbReference type="Pfam" id="PF10145">
    <property type="entry name" value="PhageMin_Tail"/>
    <property type="match status" value="1"/>
</dbReference>
<evidence type="ECO:0000259" key="5">
    <source>
        <dbReference type="Pfam" id="PF10145"/>
    </source>
</evidence>
<organism evidence="7 8">
    <name type="scientific">Mesorhabditis spiculigera</name>
    <dbReference type="NCBI Taxonomy" id="96644"/>
    <lineage>
        <taxon>Eukaryota</taxon>
        <taxon>Metazoa</taxon>
        <taxon>Ecdysozoa</taxon>
        <taxon>Nematoda</taxon>
        <taxon>Chromadorea</taxon>
        <taxon>Rhabditida</taxon>
        <taxon>Rhabditina</taxon>
        <taxon>Rhabditomorpha</taxon>
        <taxon>Rhabditoidea</taxon>
        <taxon>Rhabditidae</taxon>
        <taxon>Mesorhabditinae</taxon>
        <taxon>Mesorhabditis</taxon>
    </lineage>
</organism>
<feature type="transmembrane region" description="Helical" evidence="4">
    <location>
        <begin position="891"/>
        <end position="913"/>
    </location>
</feature>
<evidence type="ECO:0000256" key="3">
    <source>
        <dbReference type="SAM" id="MobiDB-lite"/>
    </source>
</evidence>
<dbReference type="InterPro" id="IPR029432">
    <property type="entry name" value="Gp28/Gp37-like_dom"/>
</dbReference>
<keyword evidence="2" id="KW-0175">Coiled coil</keyword>
<dbReference type="InterPro" id="IPR010090">
    <property type="entry name" value="Phage_tape_meas"/>
</dbReference>
<dbReference type="InterPro" id="IPR010064">
    <property type="entry name" value="HK97-gp10_tail"/>
</dbReference>
<evidence type="ECO:0000313" key="8">
    <source>
        <dbReference type="Proteomes" id="UP001177023"/>
    </source>
</evidence>
<dbReference type="NCBIfam" id="TIGR01563">
    <property type="entry name" value="gp16_SPP1"/>
    <property type="match status" value="1"/>
</dbReference>
<feature type="domain" description="Phage tail tape measure protein" evidence="5">
    <location>
        <begin position="544"/>
        <end position="738"/>
    </location>
</feature>
<keyword evidence="1" id="KW-1188">Viral release from host cell</keyword>
<feature type="non-terminal residue" evidence="7">
    <location>
        <position position="1"/>
    </location>
</feature>
<keyword evidence="4" id="KW-1133">Transmembrane helix</keyword>
<evidence type="ECO:0000313" key="7">
    <source>
        <dbReference type="EMBL" id="CAJ0571028.1"/>
    </source>
</evidence>